<feature type="domain" description="DUF7043" evidence="3">
    <location>
        <begin position="284"/>
        <end position="398"/>
    </location>
</feature>
<dbReference type="Pfam" id="PF23069">
    <property type="entry name" value="DUF7042"/>
    <property type="match status" value="1"/>
</dbReference>
<dbReference type="Pfam" id="PF23070">
    <property type="entry name" value="DUF7043"/>
    <property type="match status" value="1"/>
</dbReference>
<dbReference type="PANTHER" id="PTHR22255">
    <property type="entry name" value="LP06548P"/>
    <property type="match status" value="1"/>
</dbReference>
<dbReference type="InterPro" id="IPR055471">
    <property type="entry name" value="DUF7043"/>
</dbReference>
<feature type="domain" description="DUF7042" evidence="2">
    <location>
        <begin position="154"/>
        <end position="276"/>
    </location>
</feature>
<feature type="signal peptide" evidence="1">
    <location>
        <begin position="1"/>
        <end position="15"/>
    </location>
</feature>
<dbReference type="Pfam" id="PF23071">
    <property type="entry name" value="DUF7044"/>
    <property type="match status" value="1"/>
</dbReference>
<evidence type="ECO:0000313" key="5">
    <source>
        <dbReference type="Proteomes" id="UP000887566"/>
    </source>
</evidence>
<accession>A0A914WNR1</accession>
<evidence type="ECO:0000313" key="6">
    <source>
        <dbReference type="WBParaSite" id="PSAMB.scaffold43size100268.g1228.t1"/>
    </source>
</evidence>
<evidence type="ECO:0000259" key="4">
    <source>
        <dbReference type="Pfam" id="PF23071"/>
    </source>
</evidence>
<dbReference type="InterPro" id="IPR055472">
    <property type="entry name" value="DUF7044"/>
</dbReference>
<sequence>MMAIWLLAALAVSRAHQGLAPVFAPELDDDSVVHMQAPSSADACQLPPEWSGRWFLNEHNQPLKITTTSISLKGRCVATSESGYGQAKNYLFKLETKNDVCWRCMVFFFEHHNVLQFKESRCSRTGSAEMISQICSGFNGDDPMMTLFRADAHPQPCPIDAPANFTYRDMKGSCRSRMSTIDACASNSKLRLRFQACPEITYSESQVDDIECIGAWEYHNSRYFAAKLVNHPALFEGEKYRCFMYEKQSDGGRVGISADAACRGLIGVDSASTVIDYKIDSYPTAQCTFPSFLRHYHAEQGGGQKKWESVATSDIHRITADEWVEGSVASGENRSTAVCIQEEDLGKTHRIVVYLVSGCSRGYQCIKVHRRDEQVIEVVRGLLAPNALEACSEEYIDEHLMTYDTLLLAGSVEQHCPNHGRYKIHGCDQDNAASYYFGCSAKHQLIVNKQCRPNETGTIVLLTRALKTIGSSR</sequence>
<protein>
    <submittedName>
        <fullName evidence="6">Uncharacterized protein</fullName>
    </submittedName>
</protein>
<dbReference type="PANTHER" id="PTHR22255:SF9">
    <property type="entry name" value="LP06548P"/>
    <property type="match status" value="1"/>
</dbReference>
<feature type="domain" description="DUF7044" evidence="4">
    <location>
        <begin position="43"/>
        <end position="135"/>
    </location>
</feature>
<evidence type="ECO:0000259" key="3">
    <source>
        <dbReference type="Pfam" id="PF23070"/>
    </source>
</evidence>
<reference evidence="6" key="1">
    <citation type="submission" date="2022-11" db="UniProtKB">
        <authorList>
            <consortium name="WormBaseParasite"/>
        </authorList>
    </citation>
    <scope>IDENTIFICATION</scope>
</reference>
<keyword evidence="5" id="KW-1185">Reference proteome</keyword>
<feature type="chain" id="PRO_5036903744" evidence="1">
    <location>
        <begin position="16"/>
        <end position="473"/>
    </location>
</feature>
<dbReference type="AlphaFoldDB" id="A0A914WNR1"/>
<proteinExistence type="predicted"/>
<evidence type="ECO:0000259" key="2">
    <source>
        <dbReference type="Pfam" id="PF23069"/>
    </source>
</evidence>
<dbReference type="WBParaSite" id="PSAMB.scaffold43size100268.g1228.t1">
    <property type="protein sequence ID" value="PSAMB.scaffold43size100268.g1228.t1"/>
    <property type="gene ID" value="PSAMB.scaffold43size100268.g1228"/>
</dbReference>
<name>A0A914WNR1_9BILA</name>
<dbReference type="Proteomes" id="UP000887566">
    <property type="component" value="Unplaced"/>
</dbReference>
<organism evidence="5 6">
    <name type="scientific">Plectus sambesii</name>
    <dbReference type="NCBI Taxonomy" id="2011161"/>
    <lineage>
        <taxon>Eukaryota</taxon>
        <taxon>Metazoa</taxon>
        <taxon>Ecdysozoa</taxon>
        <taxon>Nematoda</taxon>
        <taxon>Chromadorea</taxon>
        <taxon>Plectida</taxon>
        <taxon>Plectina</taxon>
        <taxon>Plectoidea</taxon>
        <taxon>Plectidae</taxon>
        <taxon>Plectus</taxon>
    </lineage>
</organism>
<dbReference type="InterPro" id="IPR055470">
    <property type="entry name" value="DUF7042"/>
</dbReference>
<evidence type="ECO:0000256" key="1">
    <source>
        <dbReference type="SAM" id="SignalP"/>
    </source>
</evidence>
<keyword evidence="1" id="KW-0732">Signal</keyword>